<dbReference type="GO" id="GO:0004364">
    <property type="term" value="F:glutathione transferase activity"/>
    <property type="evidence" value="ECO:0007669"/>
    <property type="project" value="UniProtKB-EC"/>
</dbReference>
<dbReference type="SFLD" id="SFLDS00019">
    <property type="entry name" value="Glutathione_Transferase_(cytos"/>
    <property type="match status" value="1"/>
</dbReference>
<reference evidence="4 5" key="1">
    <citation type="submission" date="2020-08" db="EMBL/GenBank/DDBJ databases">
        <title>Genomic Encyclopedia of Type Strains, Phase III (KMG-III): the genomes of soil and plant-associated and newly described type strains.</title>
        <authorList>
            <person name="Whitman W."/>
        </authorList>
    </citation>
    <scope>NUCLEOTIDE SEQUENCE [LARGE SCALE GENOMIC DNA]</scope>
    <source>
        <strain evidence="4 5">CECT 8799</strain>
    </source>
</reference>
<feature type="domain" description="GST C-terminal" evidence="3">
    <location>
        <begin position="84"/>
        <end position="216"/>
    </location>
</feature>
<dbReference type="AlphaFoldDB" id="A0A7W4WHC9"/>
<dbReference type="Pfam" id="PF00043">
    <property type="entry name" value="GST_C"/>
    <property type="match status" value="1"/>
</dbReference>
<evidence type="ECO:0000313" key="5">
    <source>
        <dbReference type="Proteomes" id="UP000535937"/>
    </source>
</evidence>
<dbReference type="PROSITE" id="PS50404">
    <property type="entry name" value="GST_NTER"/>
    <property type="match status" value="1"/>
</dbReference>
<dbReference type="Proteomes" id="UP000535937">
    <property type="component" value="Unassembled WGS sequence"/>
</dbReference>
<dbReference type="PANTHER" id="PTHR44051:SF8">
    <property type="entry name" value="GLUTATHIONE S-TRANSFERASE GSTA"/>
    <property type="match status" value="1"/>
</dbReference>
<evidence type="ECO:0000259" key="2">
    <source>
        <dbReference type="PROSITE" id="PS50404"/>
    </source>
</evidence>
<organism evidence="4 5">
    <name type="scientific">Microbulbifer rhizosphaerae</name>
    <dbReference type="NCBI Taxonomy" id="1562603"/>
    <lineage>
        <taxon>Bacteria</taxon>
        <taxon>Pseudomonadati</taxon>
        <taxon>Pseudomonadota</taxon>
        <taxon>Gammaproteobacteria</taxon>
        <taxon>Cellvibrionales</taxon>
        <taxon>Microbulbiferaceae</taxon>
        <taxon>Microbulbifer</taxon>
    </lineage>
</organism>
<evidence type="ECO:0000313" key="4">
    <source>
        <dbReference type="EMBL" id="MBB3063606.1"/>
    </source>
</evidence>
<dbReference type="InterPro" id="IPR004046">
    <property type="entry name" value="GST_C"/>
</dbReference>
<dbReference type="SFLD" id="SFLDG00358">
    <property type="entry name" value="Main_(cytGST)"/>
    <property type="match status" value="1"/>
</dbReference>
<dbReference type="InterPro" id="IPR010987">
    <property type="entry name" value="Glutathione-S-Trfase_C-like"/>
</dbReference>
<dbReference type="SUPFAM" id="SSF52833">
    <property type="entry name" value="Thioredoxin-like"/>
    <property type="match status" value="1"/>
</dbReference>
<sequence length="216" mass="24361">MKIYWIRAQAPRRVLALAKHLGIEAELVEKDVVTGELKAPDYVALNPNMKVPTLVDGDLVLWESSAIMAHLCIKAGSDMWPAQNPAEQVEVLRWLSWNDCHWSPAVGPFYFEHIVKATFGIGAPDRESLRKKAPDLLKCAEVLDGHLENRTYVACGRLTIADFQLASMANYWRESEMPLEPFPHIARWIDELKRIPAWADPWPTEAAAQSGRAQHA</sequence>
<gene>
    <name evidence="4" type="ORF">FHS09_004466</name>
</gene>
<dbReference type="EMBL" id="JACHWZ010000039">
    <property type="protein sequence ID" value="MBB3063606.1"/>
    <property type="molecule type" value="Genomic_DNA"/>
</dbReference>
<dbReference type="Gene3D" id="1.20.1050.10">
    <property type="match status" value="1"/>
</dbReference>
<evidence type="ECO:0000256" key="1">
    <source>
        <dbReference type="RuleBase" id="RU003494"/>
    </source>
</evidence>
<dbReference type="EC" id="2.5.1.18" evidence="4"/>
<dbReference type="InterPro" id="IPR036249">
    <property type="entry name" value="Thioredoxin-like_sf"/>
</dbReference>
<comment type="similarity">
    <text evidence="1">Belongs to the GST superfamily.</text>
</comment>
<feature type="domain" description="GST N-terminal" evidence="2">
    <location>
        <begin position="1"/>
        <end position="79"/>
    </location>
</feature>
<protein>
    <submittedName>
        <fullName evidence="4">Glutathione S-transferase</fullName>
        <ecNumber evidence="4">2.5.1.18</ecNumber>
    </submittedName>
</protein>
<dbReference type="InterPro" id="IPR036282">
    <property type="entry name" value="Glutathione-S-Trfase_C_sf"/>
</dbReference>
<evidence type="ECO:0000259" key="3">
    <source>
        <dbReference type="PROSITE" id="PS50405"/>
    </source>
</evidence>
<dbReference type="InterPro" id="IPR040079">
    <property type="entry name" value="Glutathione_S-Trfase"/>
</dbReference>
<dbReference type="InterPro" id="IPR004045">
    <property type="entry name" value="Glutathione_S-Trfase_N"/>
</dbReference>
<dbReference type="Gene3D" id="3.40.30.10">
    <property type="entry name" value="Glutaredoxin"/>
    <property type="match status" value="1"/>
</dbReference>
<dbReference type="SUPFAM" id="SSF47616">
    <property type="entry name" value="GST C-terminal domain-like"/>
    <property type="match status" value="1"/>
</dbReference>
<dbReference type="Pfam" id="PF02798">
    <property type="entry name" value="GST_N"/>
    <property type="match status" value="1"/>
</dbReference>
<name>A0A7W4WHC9_9GAMM</name>
<dbReference type="PROSITE" id="PS50405">
    <property type="entry name" value="GST_CTER"/>
    <property type="match status" value="1"/>
</dbReference>
<comment type="caution">
    <text evidence="4">The sequence shown here is derived from an EMBL/GenBank/DDBJ whole genome shotgun (WGS) entry which is preliminary data.</text>
</comment>
<keyword evidence="5" id="KW-1185">Reference proteome</keyword>
<dbReference type="RefSeq" id="WP_183463930.1">
    <property type="nucleotide sequence ID" value="NZ_JACHWZ010000039.1"/>
</dbReference>
<keyword evidence="4" id="KW-0808">Transferase</keyword>
<accession>A0A7W4WHC9</accession>
<dbReference type="PANTHER" id="PTHR44051">
    <property type="entry name" value="GLUTATHIONE S-TRANSFERASE-RELATED"/>
    <property type="match status" value="1"/>
</dbReference>
<proteinExistence type="inferred from homology"/>